<dbReference type="Proteomes" id="UP000319257">
    <property type="component" value="Unassembled WGS sequence"/>
</dbReference>
<comment type="caution">
    <text evidence="1">The sequence shown here is derived from an EMBL/GenBank/DDBJ whole genome shotgun (WGS) entry which is preliminary data.</text>
</comment>
<evidence type="ECO:0000313" key="2">
    <source>
        <dbReference type="Proteomes" id="UP000319257"/>
    </source>
</evidence>
<dbReference type="RefSeq" id="XP_030997309.1">
    <property type="nucleotide sequence ID" value="XM_031138691.1"/>
</dbReference>
<dbReference type="GeneID" id="41971743"/>
<keyword evidence="2" id="KW-1185">Reference proteome</keyword>
<sequence length="161" mass="18272">MAGRSRRQTSLHNDGFTIPKAEDVGLDERDSRIILDPQHIRFAYELLKTTISTRSVRVVPLGNTAKAVWPSQIPWSEVALVEIQVNTNHRHLHDQIKKEDRIFGDGTEIGAELWVLTSNDPSQGPLSRVPARIWFGGNMEWLEQWGWTFNHDLPAPATDTP</sequence>
<organism evidence="1 2">
    <name type="scientific">Thyridium curvatum</name>
    <dbReference type="NCBI Taxonomy" id="1093900"/>
    <lineage>
        <taxon>Eukaryota</taxon>
        <taxon>Fungi</taxon>
        <taxon>Dikarya</taxon>
        <taxon>Ascomycota</taxon>
        <taxon>Pezizomycotina</taxon>
        <taxon>Sordariomycetes</taxon>
        <taxon>Sordariomycetidae</taxon>
        <taxon>Thyridiales</taxon>
        <taxon>Thyridiaceae</taxon>
        <taxon>Thyridium</taxon>
    </lineage>
</organism>
<reference evidence="1 2" key="1">
    <citation type="submission" date="2019-06" db="EMBL/GenBank/DDBJ databases">
        <title>Draft genome sequence of the filamentous fungus Phialemoniopsis curvata isolated from diesel fuel.</title>
        <authorList>
            <person name="Varaljay V.A."/>
            <person name="Lyon W.J."/>
            <person name="Crouch A.L."/>
            <person name="Drake C.E."/>
            <person name="Hollomon J.M."/>
            <person name="Nadeau L.J."/>
            <person name="Nunn H.S."/>
            <person name="Stevenson B.S."/>
            <person name="Bojanowski C.L."/>
            <person name="Crookes-Goodson W.J."/>
        </authorList>
    </citation>
    <scope>NUCLEOTIDE SEQUENCE [LARGE SCALE GENOMIC DNA]</scope>
    <source>
        <strain evidence="1 2">D216</strain>
    </source>
</reference>
<evidence type="ECO:0000313" key="1">
    <source>
        <dbReference type="EMBL" id="TPX15598.1"/>
    </source>
</evidence>
<dbReference type="InParanoid" id="A0A507BFW1"/>
<gene>
    <name evidence="1" type="ORF">E0L32_004296</name>
</gene>
<dbReference type="AlphaFoldDB" id="A0A507BFW1"/>
<dbReference type="EMBL" id="SKBQ01000020">
    <property type="protein sequence ID" value="TPX15598.1"/>
    <property type="molecule type" value="Genomic_DNA"/>
</dbReference>
<accession>A0A507BFW1</accession>
<name>A0A507BFW1_9PEZI</name>
<protein>
    <submittedName>
        <fullName evidence="1">Uncharacterized protein</fullName>
    </submittedName>
</protein>
<proteinExistence type="predicted"/>